<dbReference type="EMBL" id="CP018632">
    <property type="protein sequence ID" value="ASJ71483.1"/>
    <property type="molecule type" value="Genomic_DNA"/>
</dbReference>
<dbReference type="GO" id="GO:0004719">
    <property type="term" value="F:protein-L-isoaspartate (D-aspartate) O-methyltransferase activity"/>
    <property type="evidence" value="ECO:0007669"/>
    <property type="project" value="InterPro"/>
</dbReference>
<dbReference type="SUPFAM" id="SSF53335">
    <property type="entry name" value="S-adenosyl-L-methionine-dependent methyltransferases"/>
    <property type="match status" value="1"/>
</dbReference>
<keyword evidence="4" id="KW-0808">Transferase</keyword>
<dbReference type="Gene3D" id="3.40.50.150">
    <property type="entry name" value="Vaccinia Virus protein VP39"/>
    <property type="match status" value="1"/>
</dbReference>
<dbReference type="Proteomes" id="UP000250079">
    <property type="component" value="Chromosome"/>
</dbReference>
<organism evidence="4 5">
    <name type="scientific">Granulosicoccus antarcticus IMCC3135</name>
    <dbReference type="NCBI Taxonomy" id="1192854"/>
    <lineage>
        <taxon>Bacteria</taxon>
        <taxon>Pseudomonadati</taxon>
        <taxon>Pseudomonadota</taxon>
        <taxon>Gammaproteobacteria</taxon>
        <taxon>Chromatiales</taxon>
        <taxon>Granulosicoccaceae</taxon>
        <taxon>Granulosicoccus</taxon>
    </lineage>
</organism>
<protein>
    <recommendedName>
        <fullName evidence="2">Protein-L-isoaspartate O-methyltransferase</fullName>
    </recommendedName>
    <alternativeName>
        <fullName evidence="3">Protein L-isoaspartyl methyltransferase</fullName>
    </alternativeName>
</protein>
<dbReference type="KEGG" id="gai:IMCC3135_06880"/>
<name>A0A2Z2NK31_9GAMM</name>
<evidence type="ECO:0000256" key="3">
    <source>
        <dbReference type="ARBA" id="ARBA00030757"/>
    </source>
</evidence>
<evidence type="ECO:0000256" key="1">
    <source>
        <dbReference type="ARBA" id="ARBA00005369"/>
    </source>
</evidence>
<dbReference type="InterPro" id="IPR000682">
    <property type="entry name" value="PCMT"/>
</dbReference>
<reference evidence="4 5" key="1">
    <citation type="submission" date="2016-12" db="EMBL/GenBank/DDBJ databases">
        <authorList>
            <person name="Song W.-J."/>
            <person name="Kurnit D.M."/>
        </authorList>
    </citation>
    <scope>NUCLEOTIDE SEQUENCE [LARGE SCALE GENOMIC DNA]</scope>
    <source>
        <strain evidence="4 5">IMCC3135</strain>
    </source>
</reference>
<gene>
    <name evidence="4" type="primary">pcm_1</name>
    <name evidence="4" type="ORF">IMCC3135_06880</name>
</gene>
<dbReference type="CDD" id="cd02440">
    <property type="entry name" value="AdoMet_MTases"/>
    <property type="match status" value="1"/>
</dbReference>
<dbReference type="PANTHER" id="PTHR11579">
    <property type="entry name" value="PROTEIN-L-ISOASPARTATE O-METHYLTRANSFERASE"/>
    <property type="match status" value="1"/>
</dbReference>
<dbReference type="AlphaFoldDB" id="A0A2Z2NK31"/>
<keyword evidence="5" id="KW-1185">Reference proteome</keyword>
<dbReference type="GO" id="GO:0005737">
    <property type="term" value="C:cytoplasm"/>
    <property type="evidence" value="ECO:0007669"/>
    <property type="project" value="TreeGrafter"/>
</dbReference>
<keyword evidence="4" id="KW-0489">Methyltransferase</keyword>
<evidence type="ECO:0000256" key="2">
    <source>
        <dbReference type="ARBA" id="ARBA00013346"/>
    </source>
</evidence>
<dbReference type="PANTHER" id="PTHR11579:SF18">
    <property type="entry name" value="PROTEIN-L-ISOASPARTATE O-METHYLTRANSFERASE"/>
    <property type="match status" value="1"/>
</dbReference>
<dbReference type="OrthoDB" id="9810066at2"/>
<dbReference type="RefSeq" id="WP_088916919.1">
    <property type="nucleotide sequence ID" value="NZ_CP018632.1"/>
</dbReference>
<evidence type="ECO:0000313" key="4">
    <source>
        <dbReference type="EMBL" id="ASJ71483.1"/>
    </source>
</evidence>
<dbReference type="InterPro" id="IPR029063">
    <property type="entry name" value="SAM-dependent_MTases_sf"/>
</dbReference>
<dbReference type="GO" id="GO:0032259">
    <property type="term" value="P:methylation"/>
    <property type="evidence" value="ECO:0007669"/>
    <property type="project" value="UniProtKB-KW"/>
</dbReference>
<comment type="similarity">
    <text evidence="1">Belongs to the methyltransferase superfamily. L-isoaspartyl/D-aspartyl protein methyltransferase family.</text>
</comment>
<evidence type="ECO:0000313" key="5">
    <source>
        <dbReference type="Proteomes" id="UP000250079"/>
    </source>
</evidence>
<sequence length="220" mass="24294">MDLQQARNNMIEQQVRPWDVLDQHVLDVLSLVPRDSFLEPAHQGIAYSDYPLPIGHGQHMLKPTVDGRLLQALLLELTDTVLEIGTGSGYLTACLARLCAHVDSIEIIPELADAAKARLQTMGVSNVTVLHQDATSSWDARDGYNAIAFSGAIPSIPDFYRNKLKIGGRLFALIGDTSQPTMEAVLVTRVSETEWSRESLFETNVDPLVNFDSETPSFVF</sequence>
<proteinExistence type="inferred from homology"/>
<dbReference type="Pfam" id="PF01135">
    <property type="entry name" value="PCMT"/>
    <property type="match status" value="1"/>
</dbReference>
<accession>A0A2Z2NK31</accession>